<comment type="caution">
    <text evidence="3">The sequence shown here is derived from an EMBL/GenBank/DDBJ whole genome shotgun (WGS) entry which is preliminary data.</text>
</comment>
<feature type="compositionally biased region" description="Acidic residues" evidence="1">
    <location>
        <begin position="259"/>
        <end position="290"/>
    </location>
</feature>
<keyword evidence="2" id="KW-1133">Transmembrane helix</keyword>
<reference evidence="3" key="2">
    <citation type="submission" date="2021-04" db="EMBL/GenBank/DDBJ databases">
        <authorList>
            <person name="Gilroy R."/>
        </authorList>
    </citation>
    <scope>NUCLEOTIDE SEQUENCE</scope>
    <source>
        <strain evidence="3">ChiHjej13B12-4958</strain>
    </source>
</reference>
<feature type="compositionally biased region" description="Gly residues" evidence="1">
    <location>
        <begin position="136"/>
        <end position="155"/>
    </location>
</feature>
<organism evidence="3 4">
    <name type="scientific">Candidatus Corynebacterium faecigallinarum</name>
    <dbReference type="NCBI Taxonomy" id="2838528"/>
    <lineage>
        <taxon>Bacteria</taxon>
        <taxon>Bacillati</taxon>
        <taxon>Actinomycetota</taxon>
        <taxon>Actinomycetes</taxon>
        <taxon>Mycobacteriales</taxon>
        <taxon>Corynebacteriaceae</taxon>
        <taxon>Corynebacterium</taxon>
    </lineage>
</organism>
<feature type="region of interest" description="Disordered" evidence="1">
    <location>
        <begin position="120"/>
        <end position="174"/>
    </location>
</feature>
<evidence type="ECO:0000256" key="1">
    <source>
        <dbReference type="SAM" id="MobiDB-lite"/>
    </source>
</evidence>
<feature type="compositionally biased region" description="Acidic residues" evidence="1">
    <location>
        <begin position="58"/>
        <end position="68"/>
    </location>
</feature>
<dbReference type="EMBL" id="DWVP01000010">
    <property type="protein sequence ID" value="HJC84835.1"/>
    <property type="molecule type" value="Genomic_DNA"/>
</dbReference>
<protein>
    <submittedName>
        <fullName evidence="3">Uncharacterized protein</fullName>
    </submittedName>
</protein>
<keyword evidence="2" id="KW-0812">Transmembrane</keyword>
<sequence length="363" mass="36025">MSNPADPHRHHGDDLPRDTSAFEDTEFAYRDGGADGYEAEAVTPDEPDTAGNTGDNNEIVDAEAEDLTGSDQASAPLGSTEDPEMTGIIPVIDDSVIAERQTQDSPDAATEVISAAGAAGAAGATGAADPDSWRDGSGGGGDDGSGGGGNGGNGGTADADGADEPGNGDDATETRPWYARIPSWAWILLIGAVLAVITAFIAMGLMRSDDSTDTRTPYSSVVPSYERPDAWDPDDAVTMENPGSGGGQEYYPEPQEQYVPEENEGNPDESEVNGPSDDEDNDGSGNDDDTGNGNGNGNGGGNDNNDLPGGGNGNGTDTGNGNGNGDGNGNGNGTGNGGDTGNGGGGDDAAGDTGGDGGETGGE</sequence>
<feature type="compositionally biased region" description="Gly residues" evidence="1">
    <location>
        <begin position="292"/>
        <end position="363"/>
    </location>
</feature>
<gene>
    <name evidence="3" type="ORF">H9751_04685</name>
</gene>
<feature type="compositionally biased region" description="Low complexity" evidence="1">
    <location>
        <begin position="249"/>
        <end position="258"/>
    </location>
</feature>
<keyword evidence="2" id="KW-0472">Membrane</keyword>
<accession>A0A9D2QE08</accession>
<dbReference type="AlphaFoldDB" id="A0A9D2QE08"/>
<name>A0A9D2QE08_9CORY</name>
<feature type="compositionally biased region" description="Acidic residues" evidence="1">
    <location>
        <begin position="160"/>
        <end position="171"/>
    </location>
</feature>
<proteinExistence type="predicted"/>
<feature type="region of interest" description="Disordered" evidence="1">
    <location>
        <begin position="1"/>
        <end position="108"/>
    </location>
</feature>
<evidence type="ECO:0000313" key="3">
    <source>
        <dbReference type="EMBL" id="HJC84835.1"/>
    </source>
</evidence>
<feature type="region of interest" description="Disordered" evidence="1">
    <location>
        <begin position="209"/>
        <end position="363"/>
    </location>
</feature>
<dbReference type="Proteomes" id="UP000823858">
    <property type="component" value="Unassembled WGS sequence"/>
</dbReference>
<reference evidence="3" key="1">
    <citation type="journal article" date="2021" name="PeerJ">
        <title>Extensive microbial diversity within the chicken gut microbiome revealed by metagenomics and culture.</title>
        <authorList>
            <person name="Gilroy R."/>
            <person name="Ravi A."/>
            <person name="Getino M."/>
            <person name="Pursley I."/>
            <person name="Horton D.L."/>
            <person name="Alikhan N.F."/>
            <person name="Baker D."/>
            <person name="Gharbi K."/>
            <person name="Hall N."/>
            <person name="Watson M."/>
            <person name="Adriaenssens E.M."/>
            <person name="Foster-Nyarko E."/>
            <person name="Jarju S."/>
            <person name="Secka A."/>
            <person name="Antonio M."/>
            <person name="Oren A."/>
            <person name="Chaudhuri R.R."/>
            <person name="La Ragione R."/>
            <person name="Hildebrand F."/>
            <person name="Pallen M.J."/>
        </authorList>
    </citation>
    <scope>NUCLEOTIDE SEQUENCE</scope>
    <source>
        <strain evidence="3">ChiHjej13B12-4958</strain>
    </source>
</reference>
<feature type="transmembrane region" description="Helical" evidence="2">
    <location>
        <begin position="184"/>
        <end position="205"/>
    </location>
</feature>
<evidence type="ECO:0000313" key="4">
    <source>
        <dbReference type="Proteomes" id="UP000823858"/>
    </source>
</evidence>
<evidence type="ECO:0000256" key="2">
    <source>
        <dbReference type="SAM" id="Phobius"/>
    </source>
</evidence>